<organism evidence="1 2">
    <name type="scientific">Nocardioides currus</name>
    <dbReference type="NCBI Taxonomy" id="2133958"/>
    <lineage>
        <taxon>Bacteria</taxon>
        <taxon>Bacillati</taxon>
        <taxon>Actinomycetota</taxon>
        <taxon>Actinomycetes</taxon>
        <taxon>Propionibacteriales</taxon>
        <taxon>Nocardioidaceae</taxon>
        <taxon>Nocardioides</taxon>
    </lineage>
</organism>
<comment type="caution">
    <text evidence="1">The sequence shown here is derived from an EMBL/GenBank/DDBJ whole genome shotgun (WGS) entry which is preliminary data.</text>
</comment>
<dbReference type="OrthoDB" id="5144031at2"/>
<name>A0A2R7YZW5_9ACTN</name>
<protein>
    <submittedName>
        <fullName evidence="1">Uncharacterized protein</fullName>
    </submittedName>
</protein>
<evidence type="ECO:0000313" key="1">
    <source>
        <dbReference type="EMBL" id="PUA81854.1"/>
    </source>
</evidence>
<dbReference type="Proteomes" id="UP000244867">
    <property type="component" value="Unassembled WGS sequence"/>
</dbReference>
<keyword evidence="2" id="KW-1185">Reference proteome</keyword>
<reference evidence="1 2" key="1">
    <citation type="submission" date="2018-03" db="EMBL/GenBank/DDBJ databases">
        <authorList>
            <person name="Keele B.F."/>
        </authorList>
    </citation>
    <scope>NUCLEOTIDE SEQUENCE [LARGE SCALE GENOMIC DNA]</scope>
    <source>
        <strain evidence="1 2">IB-3</strain>
    </source>
</reference>
<dbReference type="EMBL" id="PYXZ01000002">
    <property type="protein sequence ID" value="PUA81854.1"/>
    <property type="molecule type" value="Genomic_DNA"/>
</dbReference>
<sequence length="61" mass="6530">MMPSGHRAQRLAAYDLLGQRIAVEDRGEAAGALRSLVELITTHDGSCEALRSPAQLSVRPS</sequence>
<accession>A0A2R7YZW5</accession>
<dbReference type="AlphaFoldDB" id="A0A2R7YZW5"/>
<evidence type="ECO:0000313" key="2">
    <source>
        <dbReference type="Proteomes" id="UP000244867"/>
    </source>
</evidence>
<dbReference type="RefSeq" id="WP_108343736.1">
    <property type="nucleotide sequence ID" value="NZ_PYXZ01000002.1"/>
</dbReference>
<gene>
    <name evidence="1" type="ORF">C7S10_07305</name>
</gene>
<proteinExistence type="predicted"/>